<accession>A0A0F9BG15</accession>
<proteinExistence type="predicted"/>
<evidence type="ECO:0008006" key="2">
    <source>
        <dbReference type="Google" id="ProtNLM"/>
    </source>
</evidence>
<dbReference type="AlphaFoldDB" id="A0A0F9BG15"/>
<dbReference type="Gene3D" id="2.160.20.110">
    <property type="match status" value="1"/>
</dbReference>
<organism evidence="1">
    <name type="scientific">marine sediment metagenome</name>
    <dbReference type="NCBI Taxonomy" id="412755"/>
    <lineage>
        <taxon>unclassified sequences</taxon>
        <taxon>metagenomes</taxon>
        <taxon>ecological metagenomes</taxon>
    </lineage>
</organism>
<name>A0A0F9BG15_9ZZZZ</name>
<dbReference type="EMBL" id="LAZR01041133">
    <property type="protein sequence ID" value="KKL12757.1"/>
    <property type="molecule type" value="Genomic_DNA"/>
</dbReference>
<protein>
    <recommendedName>
        <fullName evidence="2">GLUG domain-containing protein</fullName>
    </recommendedName>
</protein>
<evidence type="ECO:0000313" key="1">
    <source>
        <dbReference type="EMBL" id="KKL12757.1"/>
    </source>
</evidence>
<reference evidence="1" key="1">
    <citation type="journal article" date="2015" name="Nature">
        <title>Complex archaea that bridge the gap between prokaryotes and eukaryotes.</title>
        <authorList>
            <person name="Spang A."/>
            <person name="Saw J.H."/>
            <person name="Jorgensen S.L."/>
            <person name="Zaremba-Niedzwiedzka K."/>
            <person name="Martijn J."/>
            <person name="Lind A.E."/>
            <person name="van Eijk R."/>
            <person name="Schleper C."/>
            <person name="Guy L."/>
            <person name="Ettema T.J."/>
        </authorList>
    </citation>
    <scope>NUCLEOTIDE SEQUENCE</scope>
</reference>
<sequence length="95" mass="9743">MATVITDVDELQAMENDLTADYELGNNINASATSGWNGGEGFDPIGSSGSEFTGSFDGKGYTINDLFINRPEETGVGLFGVTGSGCGKIVNVGIG</sequence>
<gene>
    <name evidence="1" type="ORF">LCGC14_2532540</name>
</gene>
<comment type="caution">
    <text evidence="1">The sequence shown here is derived from an EMBL/GenBank/DDBJ whole genome shotgun (WGS) entry which is preliminary data.</text>
</comment>